<dbReference type="AlphaFoldDB" id="A0AAD4GEE6"/>
<dbReference type="SMART" id="SM00235">
    <property type="entry name" value="ZnMc"/>
    <property type="match status" value="1"/>
</dbReference>
<protein>
    <recommendedName>
        <fullName evidence="5">Peptidase metallopeptidase domain-containing protein</fullName>
    </recommendedName>
</protein>
<dbReference type="GO" id="GO:0008270">
    <property type="term" value="F:zinc ion binding"/>
    <property type="evidence" value="ECO:0007669"/>
    <property type="project" value="InterPro"/>
</dbReference>
<dbReference type="Proteomes" id="UP001194468">
    <property type="component" value="Unassembled WGS sequence"/>
</dbReference>
<keyword evidence="1" id="KW-0645">Protease</keyword>
<name>A0AAD4GEE6_BOLED</name>
<evidence type="ECO:0000256" key="2">
    <source>
        <dbReference type="ARBA" id="ARBA00022723"/>
    </source>
</evidence>
<dbReference type="InterPro" id="IPR024079">
    <property type="entry name" value="MetalloPept_cat_dom_sf"/>
</dbReference>
<dbReference type="InterPro" id="IPR006026">
    <property type="entry name" value="Peptidase_Metallo"/>
</dbReference>
<dbReference type="Pfam" id="PF00413">
    <property type="entry name" value="Peptidase_M10"/>
    <property type="match status" value="1"/>
</dbReference>
<evidence type="ECO:0000256" key="4">
    <source>
        <dbReference type="ARBA" id="ARBA00022833"/>
    </source>
</evidence>
<dbReference type="SUPFAM" id="SSF55486">
    <property type="entry name" value="Metalloproteases ('zincins'), catalytic domain"/>
    <property type="match status" value="1"/>
</dbReference>
<evidence type="ECO:0000256" key="3">
    <source>
        <dbReference type="ARBA" id="ARBA00022801"/>
    </source>
</evidence>
<evidence type="ECO:0000313" key="6">
    <source>
        <dbReference type="EMBL" id="KAF8438353.1"/>
    </source>
</evidence>
<keyword evidence="3" id="KW-0378">Hydrolase</keyword>
<keyword evidence="4" id="KW-0862">Zinc</keyword>
<dbReference type="Gene3D" id="3.40.390.10">
    <property type="entry name" value="Collagenase (Catalytic Domain)"/>
    <property type="match status" value="1"/>
</dbReference>
<evidence type="ECO:0000259" key="5">
    <source>
        <dbReference type="SMART" id="SM00235"/>
    </source>
</evidence>
<sequence>MRATIAWVFAGTSKGQGFSVYRQGTSSPRESPVETNCTLSRISAMTSDVVCGPLPIVASLGVFVFPQDATNPKAHFISQEPKEWHSHSTISYTFLDDTEQIYPWRVQLVEDAINEYTRYANVNLIRTSDKDESADIRISFKSDGGAWSAIGTDALKITTGATMNLGFLSKFEQAGPTTTEAHTDLYNYTLHEFGHAFGLIHEWLTTGVALTGRDEPDPQYKGALKQHADAYKDETIMSNFMHKEDMDKNSIMVFFHRRYSELHPAVKLTGGLSENDKAWLTLMYPGKVNAVEDNGVLRSLKVLGAPVAVSSRILLSSTVSEIRYHYHKYHSELFGKDGLTSLAIKGMITLNSEEFTALPSKPHVLKGKVTGTSPLIDHNSEDDLYDTVAAAVLDPQFSQVLANVVGQDEDNTPGVQHGVFSPGIVKLTHPWMPPGIISSGINPQASPDVQNFIGPLIAALGGILGPLIFSGLPTGAAAGVYPQALPPNIEQGIWNVFGKILKHPIFINTVKDVASEMLGAHGKKKDAEEEDEE</sequence>
<reference evidence="6" key="2">
    <citation type="journal article" date="2020" name="Nat. Commun.">
        <title>Large-scale genome sequencing of mycorrhizal fungi provides insights into the early evolution of symbiotic traits.</title>
        <authorList>
            <person name="Miyauchi S."/>
            <person name="Kiss E."/>
            <person name="Kuo A."/>
            <person name="Drula E."/>
            <person name="Kohler A."/>
            <person name="Sanchez-Garcia M."/>
            <person name="Morin E."/>
            <person name="Andreopoulos B."/>
            <person name="Barry K.W."/>
            <person name="Bonito G."/>
            <person name="Buee M."/>
            <person name="Carver A."/>
            <person name="Chen C."/>
            <person name="Cichocki N."/>
            <person name="Clum A."/>
            <person name="Culley D."/>
            <person name="Crous P.W."/>
            <person name="Fauchery L."/>
            <person name="Girlanda M."/>
            <person name="Hayes R.D."/>
            <person name="Keri Z."/>
            <person name="LaButti K."/>
            <person name="Lipzen A."/>
            <person name="Lombard V."/>
            <person name="Magnuson J."/>
            <person name="Maillard F."/>
            <person name="Murat C."/>
            <person name="Nolan M."/>
            <person name="Ohm R.A."/>
            <person name="Pangilinan J."/>
            <person name="Pereira M.F."/>
            <person name="Perotto S."/>
            <person name="Peter M."/>
            <person name="Pfister S."/>
            <person name="Riley R."/>
            <person name="Sitrit Y."/>
            <person name="Stielow J.B."/>
            <person name="Szollosi G."/>
            <person name="Zifcakova L."/>
            <person name="Stursova M."/>
            <person name="Spatafora J.W."/>
            <person name="Tedersoo L."/>
            <person name="Vaario L.M."/>
            <person name="Yamada A."/>
            <person name="Yan M."/>
            <person name="Wang P."/>
            <person name="Xu J."/>
            <person name="Bruns T."/>
            <person name="Baldrian P."/>
            <person name="Vilgalys R."/>
            <person name="Dunand C."/>
            <person name="Henrissat B."/>
            <person name="Grigoriev I.V."/>
            <person name="Hibbett D."/>
            <person name="Nagy L.G."/>
            <person name="Martin F.M."/>
        </authorList>
    </citation>
    <scope>NUCLEOTIDE SEQUENCE</scope>
    <source>
        <strain evidence="6">BED1</strain>
    </source>
</reference>
<dbReference type="InterPro" id="IPR001818">
    <property type="entry name" value="Pept_M10_metallopeptidase"/>
</dbReference>
<dbReference type="GO" id="GO:0006508">
    <property type="term" value="P:proteolysis"/>
    <property type="evidence" value="ECO:0007669"/>
    <property type="project" value="UniProtKB-KW"/>
</dbReference>
<organism evidence="6 7">
    <name type="scientific">Boletus edulis BED1</name>
    <dbReference type="NCBI Taxonomy" id="1328754"/>
    <lineage>
        <taxon>Eukaryota</taxon>
        <taxon>Fungi</taxon>
        <taxon>Dikarya</taxon>
        <taxon>Basidiomycota</taxon>
        <taxon>Agaricomycotina</taxon>
        <taxon>Agaricomycetes</taxon>
        <taxon>Agaricomycetidae</taxon>
        <taxon>Boletales</taxon>
        <taxon>Boletineae</taxon>
        <taxon>Boletaceae</taxon>
        <taxon>Boletoideae</taxon>
        <taxon>Boletus</taxon>
    </lineage>
</organism>
<evidence type="ECO:0000313" key="7">
    <source>
        <dbReference type="Proteomes" id="UP001194468"/>
    </source>
</evidence>
<keyword evidence="2" id="KW-0479">Metal-binding</keyword>
<evidence type="ECO:0000256" key="1">
    <source>
        <dbReference type="ARBA" id="ARBA00022670"/>
    </source>
</evidence>
<gene>
    <name evidence="6" type="ORF">L210DRAFT_3543648</name>
</gene>
<reference evidence="6" key="1">
    <citation type="submission" date="2019-10" db="EMBL/GenBank/DDBJ databases">
        <authorList>
            <consortium name="DOE Joint Genome Institute"/>
            <person name="Kuo A."/>
            <person name="Miyauchi S."/>
            <person name="Kiss E."/>
            <person name="Drula E."/>
            <person name="Kohler A."/>
            <person name="Sanchez-Garcia M."/>
            <person name="Andreopoulos B."/>
            <person name="Barry K.W."/>
            <person name="Bonito G."/>
            <person name="Buee M."/>
            <person name="Carver A."/>
            <person name="Chen C."/>
            <person name="Cichocki N."/>
            <person name="Clum A."/>
            <person name="Culley D."/>
            <person name="Crous P.W."/>
            <person name="Fauchery L."/>
            <person name="Girlanda M."/>
            <person name="Hayes R."/>
            <person name="Keri Z."/>
            <person name="LaButti K."/>
            <person name="Lipzen A."/>
            <person name="Lombard V."/>
            <person name="Magnuson J."/>
            <person name="Maillard F."/>
            <person name="Morin E."/>
            <person name="Murat C."/>
            <person name="Nolan M."/>
            <person name="Ohm R."/>
            <person name="Pangilinan J."/>
            <person name="Pereira M."/>
            <person name="Perotto S."/>
            <person name="Peter M."/>
            <person name="Riley R."/>
            <person name="Sitrit Y."/>
            <person name="Stielow B."/>
            <person name="Szollosi G."/>
            <person name="Zifcakova L."/>
            <person name="Stursova M."/>
            <person name="Spatafora J.W."/>
            <person name="Tedersoo L."/>
            <person name="Vaario L.-M."/>
            <person name="Yamada A."/>
            <person name="Yan M."/>
            <person name="Wang P."/>
            <person name="Xu J."/>
            <person name="Bruns T."/>
            <person name="Baldrian P."/>
            <person name="Vilgalys R."/>
            <person name="Henrissat B."/>
            <person name="Grigoriev I.V."/>
            <person name="Hibbett D."/>
            <person name="Nagy L.G."/>
            <person name="Martin F.M."/>
        </authorList>
    </citation>
    <scope>NUCLEOTIDE SEQUENCE</scope>
    <source>
        <strain evidence="6">BED1</strain>
    </source>
</reference>
<accession>A0AAD4GEE6</accession>
<proteinExistence type="predicted"/>
<keyword evidence="7" id="KW-1185">Reference proteome</keyword>
<feature type="domain" description="Peptidase metallopeptidase" evidence="5">
    <location>
        <begin position="80"/>
        <end position="236"/>
    </location>
</feature>
<comment type="caution">
    <text evidence="6">The sequence shown here is derived from an EMBL/GenBank/DDBJ whole genome shotgun (WGS) entry which is preliminary data.</text>
</comment>
<dbReference type="GO" id="GO:0004222">
    <property type="term" value="F:metalloendopeptidase activity"/>
    <property type="evidence" value="ECO:0007669"/>
    <property type="project" value="InterPro"/>
</dbReference>
<dbReference type="GO" id="GO:0031012">
    <property type="term" value="C:extracellular matrix"/>
    <property type="evidence" value="ECO:0007669"/>
    <property type="project" value="InterPro"/>
</dbReference>
<dbReference type="EMBL" id="WHUW01000016">
    <property type="protein sequence ID" value="KAF8438353.1"/>
    <property type="molecule type" value="Genomic_DNA"/>
</dbReference>